<dbReference type="EMBL" id="JBHSMC010000026">
    <property type="protein sequence ID" value="MFC5466403.1"/>
    <property type="molecule type" value="Genomic_DNA"/>
</dbReference>
<evidence type="ECO:0000259" key="2">
    <source>
        <dbReference type="Pfam" id="PF01408"/>
    </source>
</evidence>
<dbReference type="Pfam" id="PF22725">
    <property type="entry name" value="GFO_IDH_MocA_C3"/>
    <property type="match status" value="1"/>
</dbReference>
<proteinExistence type="predicted"/>
<organism evidence="4 5">
    <name type="scientific">Lederbergia graminis</name>
    <dbReference type="NCBI Taxonomy" id="735518"/>
    <lineage>
        <taxon>Bacteria</taxon>
        <taxon>Bacillati</taxon>
        <taxon>Bacillota</taxon>
        <taxon>Bacilli</taxon>
        <taxon>Bacillales</taxon>
        <taxon>Bacillaceae</taxon>
        <taxon>Lederbergia</taxon>
    </lineage>
</organism>
<keyword evidence="5" id="KW-1185">Reference proteome</keyword>
<gene>
    <name evidence="4" type="ORF">ACFPM4_16910</name>
</gene>
<dbReference type="Proteomes" id="UP001596147">
    <property type="component" value="Unassembled WGS sequence"/>
</dbReference>
<dbReference type="PANTHER" id="PTHR43818">
    <property type="entry name" value="BCDNA.GH03377"/>
    <property type="match status" value="1"/>
</dbReference>
<name>A0ABW0LP86_9BACI</name>
<dbReference type="SUPFAM" id="SSF51735">
    <property type="entry name" value="NAD(P)-binding Rossmann-fold domains"/>
    <property type="match status" value="1"/>
</dbReference>
<dbReference type="RefSeq" id="WP_382354404.1">
    <property type="nucleotide sequence ID" value="NZ_JBHSMC010000026.1"/>
</dbReference>
<dbReference type="Gene3D" id="3.40.50.720">
    <property type="entry name" value="NAD(P)-binding Rossmann-like Domain"/>
    <property type="match status" value="1"/>
</dbReference>
<protein>
    <submittedName>
        <fullName evidence="4">Gfo/Idh/MocA family protein</fullName>
    </submittedName>
</protein>
<accession>A0ABW0LP86</accession>
<evidence type="ECO:0000313" key="5">
    <source>
        <dbReference type="Proteomes" id="UP001596147"/>
    </source>
</evidence>
<evidence type="ECO:0000259" key="3">
    <source>
        <dbReference type="Pfam" id="PF22725"/>
    </source>
</evidence>
<reference evidence="5" key="1">
    <citation type="journal article" date="2019" name="Int. J. Syst. Evol. Microbiol.">
        <title>The Global Catalogue of Microorganisms (GCM) 10K type strain sequencing project: providing services to taxonomists for standard genome sequencing and annotation.</title>
        <authorList>
            <consortium name="The Broad Institute Genomics Platform"/>
            <consortium name="The Broad Institute Genome Sequencing Center for Infectious Disease"/>
            <person name="Wu L."/>
            <person name="Ma J."/>
        </authorList>
    </citation>
    <scope>NUCLEOTIDE SEQUENCE [LARGE SCALE GENOMIC DNA]</scope>
    <source>
        <strain evidence="5">CGMCC 1.12237</strain>
    </source>
</reference>
<dbReference type="InterPro" id="IPR000683">
    <property type="entry name" value="Gfo/Idh/MocA-like_OxRdtase_N"/>
</dbReference>
<dbReference type="InterPro" id="IPR050463">
    <property type="entry name" value="Gfo/Idh/MocA_oxidrdct_glycsds"/>
</dbReference>
<sequence>MNFYLIGAGVIARSHAEAIRKLDNADEVTLIVADTNPQVLRDFQALYPEAETFLDAQEMLAGEAQDDDIVVICAPPFTHFSLSKMALESGRHVLCEKPLVMNEEEADELLEIARRNNRQLGCCSVRFIGLPKLDEIKRLLETNQLGDIYKVTFIHRGQRGRPGVEYQPESKWFLDRSKSGGGIVMDWGPYDFTVINDILKPTSVEVTAAWTSKPQTEVDPVDTVYDVEGHVGAMLKYHAEGKSIWVHYERAHCTHGKPYHLVEIEGTKGAVEWSPYFESDKVIFRTDKNGEVVTEEVELANTNAIDYMDHPIHYFYRKVKGEPSPALTNEQAIFNFKCLQALYKAAETGAGAVVEEVVSA</sequence>
<dbReference type="InterPro" id="IPR055170">
    <property type="entry name" value="GFO_IDH_MocA-like_dom"/>
</dbReference>
<dbReference type="Gene3D" id="3.30.360.10">
    <property type="entry name" value="Dihydrodipicolinate Reductase, domain 2"/>
    <property type="match status" value="1"/>
</dbReference>
<dbReference type="SUPFAM" id="SSF55347">
    <property type="entry name" value="Glyceraldehyde-3-phosphate dehydrogenase-like, C-terminal domain"/>
    <property type="match status" value="1"/>
</dbReference>
<evidence type="ECO:0000256" key="1">
    <source>
        <dbReference type="ARBA" id="ARBA00023002"/>
    </source>
</evidence>
<comment type="caution">
    <text evidence="4">The sequence shown here is derived from an EMBL/GenBank/DDBJ whole genome shotgun (WGS) entry which is preliminary data.</text>
</comment>
<feature type="domain" description="Gfo/Idh/MocA-like oxidoreductase N-terminal" evidence="2">
    <location>
        <begin position="2"/>
        <end position="120"/>
    </location>
</feature>
<feature type="domain" description="GFO/IDH/MocA-like oxidoreductase" evidence="3">
    <location>
        <begin position="135"/>
        <end position="271"/>
    </location>
</feature>
<evidence type="ECO:0000313" key="4">
    <source>
        <dbReference type="EMBL" id="MFC5466403.1"/>
    </source>
</evidence>
<dbReference type="PANTHER" id="PTHR43818:SF11">
    <property type="entry name" value="BCDNA.GH03377"/>
    <property type="match status" value="1"/>
</dbReference>
<dbReference type="Pfam" id="PF01408">
    <property type="entry name" value="GFO_IDH_MocA"/>
    <property type="match status" value="1"/>
</dbReference>
<keyword evidence="1" id="KW-0560">Oxidoreductase</keyword>
<dbReference type="InterPro" id="IPR036291">
    <property type="entry name" value="NAD(P)-bd_dom_sf"/>
</dbReference>